<dbReference type="GO" id="GO:0010090">
    <property type="term" value="P:trichome morphogenesis"/>
    <property type="evidence" value="ECO:0007669"/>
    <property type="project" value="InterPro"/>
</dbReference>
<sequence length="548" mass="61669">MDTPFPGLRRCTKAGGSGEADPTIASVNQEPRARRNRRGFAVSKVKTVQKGPCPSNSLPIAREIQQRRACSGSKSVVHDDVFEDLGLPLGMSFAAVLSQVLDDKFVSRHPLDAEHLSTLCSSAVKESVSNIYGKRFDYFMRNFEKSFYSTLKTLQVIKASSSDKIDRKAKYRRLGGEGNKSIQESLHDEQENCSFSSSSEVECKDCSLEPINCNDNLPEHQVVCSDYHLALCGESNQQLVRANMINPGFNESVLTTFEKSVVEQTRSNDLKAVEIGLIMRKLQMKQSQLAMSSYSNLLERIKIRLNVSKAAFKEEKLRNQIKDTRHAELLRRCIDLLVSGLFLMCSFLIYGASIFSYQRITEAISPCVAMPRESKSWWMPKPMASFSSGWQMLRCQAVAITRMLFGLLMILVIAYSLFQRSAVVGPTMPVTFILLLLGVVCGIAGKLCVDTLGGNGYVWLIYWEGLCLIHLFANIFPSVLHRLLYGRVLEVQWEKAVVLPYWIRRNIFYSMLLLIIPAAAGLFPFASVSEWKEHFIKKMMLLVSESRA</sequence>
<evidence type="ECO:0000256" key="2">
    <source>
        <dbReference type="SAM" id="Phobius"/>
    </source>
</evidence>
<dbReference type="AlphaFoldDB" id="A0A835VBF9"/>
<keyword evidence="2" id="KW-1133">Transmembrane helix</keyword>
<dbReference type="GO" id="GO:0010150">
    <property type="term" value="P:leaf senescence"/>
    <property type="evidence" value="ECO:0007669"/>
    <property type="project" value="InterPro"/>
</dbReference>
<feature type="region of interest" description="Disordered" evidence="1">
    <location>
        <begin position="1"/>
        <end position="37"/>
    </location>
</feature>
<dbReference type="EMBL" id="JADCNM010000002">
    <property type="protein sequence ID" value="KAG0494529.1"/>
    <property type="molecule type" value="Genomic_DNA"/>
</dbReference>
<proteinExistence type="predicted"/>
<reference evidence="3 4" key="1">
    <citation type="journal article" date="2020" name="Nat. Food">
        <title>A phased Vanilla planifolia genome enables genetic improvement of flavour and production.</title>
        <authorList>
            <person name="Hasing T."/>
            <person name="Tang H."/>
            <person name="Brym M."/>
            <person name="Khazi F."/>
            <person name="Huang T."/>
            <person name="Chambers A.H."/>
        </authorList>
    </citation>
    <scope>NUCLEOTIDE SEQUENCE [LARGE SCALE GENOMIC DNA]</scope>
    <source>
        <tissue evidence="3">Leaf</tissue>
    </source>
</reference>
<dbReference type="PANTHER" id="PTHR35322:SF2">
    <property type="entry name" value="PROTEIN CPR-5"/>
    <property type="match status" value="1"/>
</dbReference>
<comment type="caution">
    <text evidence="3">The sequence shown here is derived from an EMBL/GenBank/DDBJ whole genome shotgun (WGS) entry which is preliminary data.</text>
</comment>
<protein>
    <recommendedName>
        <fullName evidence="5">Protein CPR-5</fullName>
    </recommendedName>
</protein>
<evidence type="ECO:0000256" key="1">
    <source>
        <dbReference type="SAM" id="MobiDB-lite"/>
    </source>
</evidence>
<keyword evidence="2" id="KW-0812">Transmembrane</keyword>
<dbReference type="PANTHER" id="PTHR35322">
    <property type="entry name" value="PROTEIN CPR-5"/>
    <property type="match status" value="1"/>
</dbReference>
<feature type="transmembrane region" description="Helical" evidence="2">
    <location>
        <begin position="430"/>
        <end position="449"/>
    </location>
</feature>
<dbReference type="OrthoDB" id="2017423at2759"/>
<dbReference type="GO" id="GO:0006952">
    <property type="term" value="P:defense response"/>
    <property type="evidence" value="ECO:0007669"/>
    <property type="project" value="InterPro"/>
</dbReference>
<evidence type="ECO:0008006" key="5">
    <source>
        <dbReference type="Google" id="ProtNLM"/>
    </source>
</evidence>
<feature type="transmembrane region" description="Helical" evidence="2">
    <location>
        <begin position="456"/>
        <end position="476"/>
    </location>
</feature>
<feature type="transmembrane region" description="Helical" evidence="2">
    <location>
        <begin position="397"/>
        <end position="418"/>
    </location>
</feature>
<dbReference type="InterPro" id="IPR044708">
    <property type="entry name" value="CPR5"/>
</dbReference>
<evidence type="ECO:0000313" key="4">
    <source>
        <dbReference type="Proteomes" id="UP000639772"/>
    </source>
</evidence>
<feature type="transmembrane region" description="Helical" evidence="2">
    <location>
        <begin position="336"/>
        <end position="355"/>
    </location>
</feature>
<dbReference type="Proteomes" id="UP000639772">
    <property type="component" value="Unassembled WGS sequence"/>
</dbReference>
<keyword evidence="2" id="KW-0472">Membrane</keyword>
<organism evidence="3 4">
    <name type="scientific">Vanilla planifolia</name>
    <name type="common">Vanilla</name>
    <dbReference type="NCBI Taxonomy" id="51239"/>
    <lineage>
        <taxon>Eukaryota</taxon>
        <taxon>Viridiplantae</taxon>
        <taxon>Streptophyta</taxon>
        <taxon>Embryophyta</taxon>
        <taxon>Tracheophyta</taxon>
        <taxon>Spermatophyta</taxon>
        <taxon>Magnoliopsida</taxon>
        <taxon>Liliopsida</taxon>
        <taxon>Asparagales</taxon>
        <taxon>Orchidaceae</taxon>
        <taxon>Vanilloideae</taxon>
        <taxon>Vanilleae</taxon>
        <taxon>Vanilla</taxon>
    </lineage>
</organism>
<gene>
    <name evidence="3" type="ORF">HPP92_005523</name>
</gene>
<accession>A0A835VBF9</accession>
<feature type="transmembrane region" description="Helical" evidence="2">
    <location>
        <begin position="507"/>
        <end position="528"/>
    </location>
</feature>
<name>A0A835VBF9_VANPL</name>
<evidence type="ECO:0000313" key="3">
    <source>
        <dbReference type="EMBL" id="KAG0494529.1"/>
    </source>
</evidence>